<keyword evidence="11" id="KW-0325">Glycoprotein</keyword>
<feature type="transmembrane region" description="Helical" evidence="15">
    <location>
        <begin position="352"/>
        <end position="375"/>
    </location>
</feature>
<evidence type="ECO:0000256" key="14">
    <source>
        <dbReference type="ARBA" id="ARBA00034099"/>
    </source>
</evidence>
<keyword evidence="6" id="KW-0770">Synapse</keyword>
<keyword evidence="13 15" id="KW-0407">Ion channel</keyword>
<accession>A0AAE1DA42</accession>
<keyword evidence="7 15" id="KW-0406">Ion transport</keyword>
<evidence type="ECO:0000313" key="20">
    <source>
        <dbReference type="Proteomes" id="UP001283361"/>
    </source>
</evidence>
<evidence type="ECO:0000259" key="18">
    <source>
        <dbReference type="Pfam" id="PF02932"/>
    </source>
</evidence>
<dbReference type="AlphaFoldDB" id="A0AAE1DA42"/>
<dbReference type="InterPro" id="IPR018000">
    <property type="entry name" value="Neurotransmitter_ion_chnl_CS"/>
</dbReference>
<dbReference type="SUPFAM" id="SSF90112">
    <property type="entry name" value="Neurotransmitter-gated ion-channel transmembrane pore"/>
    <property type="match status" value="1"/>
</dbReference>
<keyword evidence="5 15" id="KW-1133">Transmembrane helix</keyword>
<feature type="signal peptide" evidence="15">
    <location>
        <begin position="1"/>
        <end position="22"/>
    </location>
</feature>
<dbReference type="InterPro" id="IPR006201">
    <property type="entry name" value="Neur_channel"/>
</dbReference>
<dbReference type="PANTHER" id="PTHR18945">
    <property type="entry name" value="NEUROTRANSMITTER GATED ION CHANNEL"/>
    <property type="match status" value="1"/>
</dbReference>
<organism evidence="19 20">
    <name type="scientific">Elysia crispata</name>
    <name type="common">lettuce slug</name>
    <dbReference type="NCBI Taxonomy" id="231223"/>
    <lineage>
        <taxon>Eukaryota</taxon>
        <taxon>Metazoa</taxon>
        <taxon>Spiralia</taxon>
        <taxon>Lophotrochozoa</taxon>
        <taxon>Mollusca</taxon>
        <taxon>Gastropoda</taxon>
        <taxon>Heterobranchia</taxon>
        <taxon>Euthyneura</taxon>
        <taxon>Panpulmonata</taxon>
        <taxon>Sacoglossa</taxon>
        <taxon>Placobranchoidea</taxon>
        <taxon>Plakobranchidae</taxon>
        <taxon>Elysia</taxon>
    </lineage>
</organism>
<feature type="domain" description="Neurotransmitter-gated ion-channel transmembrane" evidence="18">
    <location>
        <begin position="297"/>
        <end position="606"/>
    </location>
</feature>
<dbReference type="PRINTS" id="PR00254">
    <property type="entry name" value="NICOTINICR"/>
</dbReference>
<evidence type="ECO:0000256" key="15">
    <source>
        <dbReference type="RuleBase" id="RU000687"/>
    </source>
</evidence>
<keyword evidence="9" id="KW-1015">Disulfide bond</keyword>
<dbReference type="Pfam" id="PF02931">
    <property type="entry name" value="Neur_chan_LBD"/>
    <property type="match status" value="1"/>
</dbReference>
<evidence type="ECO:0000256" key="4">
    <source>
        <dbReference type="ARBA" id="ARBA00022692"/>
    </source>
</evidence>
<evidence type="ECO:0000256" key="6">
    <source>
        <dbReference type="ARBA" id="ARBA00023018"/>
    </source>
</evidence>
<keyword evidence="3" id="KW-1003">Cell membrane</keyword>
<dbReference type="InterPro" id="IPR036734">
    <property type="entry name" value="Neur_chan_lig-bd_sf"/>
</dbReference>
<evidence type="ECO:0000256" key="13">
    <source>
        <dbReference type="ARBA" id="ARBA00023303"/>
    </source>
</evidence>
<evidence type="ECO:0000259" key="17">
    <source>
        <dbReference type="Pfam" id="PF02931"/>
    </source>
</evidence>
<keyword evidence="12" id="KW-1071">Ligand-gated ion channel</keyword>
<evidence type="ECO:0000256" key="11">
    <source>
        <dbReference type="ARBA" id="ARBA00023180"/>
    </source>
</evidence>
<feature type="transmembrane region" description="Helical" evidence="15">
    <location>
        <begin position="322"/>
        <end position="340"/>
    </location>
</feature>
<dbReference type="NCBIfam" id="TIGR00860">
    <property type="entry name" value="LIC"/>
    <property type="match status" value="1"/>
</dbReference>
<name>A0AAE1DA42_9GAST</name>
<keyword evidence="20" id="KW-1185">Reference proteome</keyword>
<evidence type="ECO:0000256" key="9">
    <source>
        <dbReference type="ARBA" id="ARBA00023157"/>
    </source>
</evidence>
<evidence type="ECO:0000256" key="10">
    <source>
        <dbReference type="ARBA" id="ARBA00023170"/>
    </source>
</evidence>
<keyword evidence="2 15" id="KW-0813">Transport</keyword>
<dbReference type="EMBL" id="JAWDGP010004628">
    <property type="protein sequence ID" value="KAK3762872.1"/>
    <property type="molecule type" value="Genomic_DNA"/>
</dbReference>
<dbReference type="Pfam" id="PF02932">
    <property type="entry name" value="Neur_chan_memb"/>
    <property type="match status" value="1"/>
</dbReference>
<dbReference type="FunFam" id="2.70.170.10:FF:000016">
    <property type="entry name" value="Nicotinic acetylcholine receptor subunit"/>
    <property type="match status" value="1"/>
</dbReference>
<dbReference type="InterPro" id="IPR038050">
    <property type="entry name" value="Neuro_actylchol_rec"/>
</dbReference>
<dbReference type="Gene3D" id="2.70.170.10">
    <property type="entry name" value="Neurotransmitter-gated ion-channel ligand-binding domain"/>
    <property type="match status" value="1"/>
</dbReference>
<gene>
    <name evidence="19" type="ORF">RRG08_051025</name>
</gene>
<keyword evidence="15" id="KW-0732">Signal</keyword>
<keyword evidence="4 15" id="KW-0812">Transmembrane</keyword>
<dbReference type="GO" id="GO:0004888">
    <property type="term" value="F:transmembrane signaling receptor activity"/>
    <property type="evidence" value="ECO:0007669"/>
    <property type="project" value="InterPro"/>
</dbReference>
<reference evidence="19" key="1">
    <citation type="journal article" date="2023" name="G3 (Bethesda)">
        <title>A reference genome for the long-term kleptoplast-retaining sea slug Elysia crispata morphotype clarki.</title>
        <authorList>
            <person name="Eastman K.E."/>
            <person name="Pendleton A.L."/>
            <person name="Shaikh M.A."/>
            <person name="Suttiyut T."/>
            <person name="Ogas R."/>
            <person name="Tomko P."/>
            <person name="Gavelis G."/>
            <person name="Widhalm J.R."/>
            <person name="Wisecaver J.H."/>
        </authorList>
    </citation>
    <scope>NUCLEOTIDE SEQUENCE</scope>
    <source>
        <strain evidence="19">ECLA1</strain>
    </source>
</reference>
<dbReference type="InterPro" id="IPR002394">
    <property type="entry name" value="Nicotinic_acetylcholine_rcpt"/>
</dbReference>
<evidence type="ECO:0000256" key="16">
    <source>
        <dbReference type="SAM" id="MobiDB-lite"/>
    </source>
</evidence>
<dbReference type="InterPro" id="IPR036719">
    <property type="entry name" value="Neuro-gated_channel_TM_sf"/>
</dbReference>
<evidence type="ECO:0000256" key="3">
    <source>
        <dbReference type="ARBA" id="ARBA00022475"/>
    </source>
</evidence>
<proteinExistence type="inferred from homology"/>
<feature type="chain" id="PRO_5041780282" evidence="15">
    <location>
        <begin position="23"/>
        <end position="625"/>
    </location>
</feature>
<evidence type="ECO:0000256" key="5">
    <source>
        <dbReference type="ARBA" id="ARBA00022989"/>
    </source>
</evidence>
<dbReference type="PRINTS" id="PR00252">
    <property type="entry name" value="NRIONCHANNEL"/>
</dbReference>
<comment type="caution">
    <text evidence="19">The sequence shown here is derived from an EMBL/GenBank/DDBJ whole genome shotgun (WGS) entry which is preliminary data.</text>
</comment>
<dbReference type="CDD" id="cd18997">
    <property type="entry name" value="LGIC_ECD_nAChR"/>
    <property type="match status" value="1"/>
</dbReference>
<keyword evidence="8 15" id="KW-0472">Membrane</keyword>
<sequence length="625" mass="70755">MTGPQRHLQLLVSLLFLMCTKSASLPPSDHIQDNYAPKNPSDTETGYTDGYLYGNNRAQRDNSLVDSAQDSSGNDTRLQPMTDEQRLFRRLLHGYDRNTRPVYNASEAVKVFIGITLTQIFDLDERNQVMTTNVWLDQEWRDEKFQWDPDEFNGLKVLRMPCRHIWKPDIVLYNSVEDYTDGYMQSLAMVHSDGTVFWPPIVRFQSTCKIDITFFPFDDQLCRMKLGSWAYDGFQVDVYNRTVPVDLTNYVSNGEWQLMTVTAKRNVVYYPCCPEPFPDVIFTIHLRRRTLYYTYNVIIPCVMLSCLTLLVFWMSPTSGEKVTLGLTVLLAFSVFMLLIAENMPATSNFVPLIGMYITSVMGITSLSVVLAVMVSNISQGGRNERPVPRGLRIVSVYFARAMCMRLHYLQPQPASLNSTPVPGQRSRAPNLSEKASMLATKSANNSRARRSFYKVGHGFQMSNDSGCGLIDFEMGDVGSSRTAAADGAHHLNLQQTPLLEKKHDTSGVNNSHSQRPSIATIQNRTTPASFTVHNQRRGDPSVQEDLNKTSSKDVDTILALLKSILVKESEKERVDLIRLQWEEVAIIVDRFLFYIFLALTLLATLTTLVIMPLLKPVEPEPASYP</sequence>
<dbReference type="GO" id="GO:0045211">
    <property type="term" value="C:postsynaptic membrane"/>
    <property type="evidence" value="ECO:0007669"/>
    <property type="project" value="InterPro"/>
</dbReference>
<evidence type="ECO:0000256" key="1">
    <source>
        <dbReference type="ARBA" id="ARBA00009237"/>
    </source>
</evidence>
<dbReference type="CDD" id="cd19051">
    <property type="entry name" value="LGIC_TM_cation"/>
    <property type="match status" value="1"/>
</dbReference>
<dbReference type="InterPro" id="IPR006029">
    <property type="entry name" value="Neurotrans-gated_channel_TM"/>
</dbReference>
<dbReference type="Proteomes" id="UP001283361">
    <property type="component" value="Unassembled WGS sequence"/>
</dbReference>
<evidence type="ECO:0000256" key="12">
    <source>
        <dbReference type="ARBA" id="ARBA00023286"/>
    </source>
</evidence>
<dbReference type="PROSITE" id="PS00236">
    <property type="entry name" value="NEUROTR_ION_CHANNEL"/>
    <property type="match status" value="1"/>
</dbReference>
<evidence type="ECO:0000256" key="2">
    <source>
        <dbReference type="ARBA" id="ARBA00022448"/>
    </source>
</evidence>
<comment type="subcellular location">
    <subcellularLocation>
        <location evidence="14">Synaptic cell membrane</location>
        <topology evidence="14">Multi-pass membrane protein</topology>
    </subcellularLocation>
</comment>
<dbReference type="Gene3D" id="1.20.58.390">
    <property type="entry name" value="Neurotransmitter-gated ion-channel transmembrane domain"/>
    <property type="match status" value="1"/>
</dbReference>
<evidence type="ECO:0000256" key="7">
    <source>
        <dbReference type="ARBA" id="ARBA00023065"/>
    </source>
</evidence>
<dbReference type="FunFam" id="1.20.58.390:FF:000043">
    <property type="entry name" value="AcetylCholine Receptor"/>
    <property type="match status" value="1"/>
</dbReference>
<feature type="domain" description="Neurotransmitter-gated ion-channel ligand-binding" evidence="17">
    <location>
        <begin position="84"/>
        <end position="290"/>
    </location>
</feature>
<keyword evidence="10" id="KW-0675">Receptor</keyword>
<evidence type="ECO:0000313" key="19">
    <source>
        <dbReference type="EMBL" id="KAK3762872.1"/>
    </source>
</evidence>
<comment type="similarity">
    <text evidence="1">Belongs to the ligand-gated ion channel (TC 1.A.9) family. Acetylcholine receptor (TC 1.A.9.1) subfamily.</text>
</comment>
<feature type="region of interest" description="Disordered" evidence="16">
    <location>
        <begin position="27"/>
        <end position="53"/>
    </location>
</feature>
<dbReference type="InterPro" id="IPR006202">
    <property type="entry name" value="Neur_chan_lig-bd"/>
</dbReference>
<feature type="transmembrane region" description="Helical" evidence="15">
    <location>
        <begin position="591"/>
        <end position="614"/>
    </location>
</feature>
<feature type="transmembrane region" description="Helical" evidence="15">
    <location>
        <begin position="292"/>
        <end position="315"/>
    </location>
</feature>
<evidence type="ECO:0000256" key="8">
    <source>
        <dbReference type="ARBA" id="ARBA00023136"/>
    </source>
</evidence>
<dbReference type="GO" id="GO:0022848">
    <property type="term" value="F:acetylcholine-gated monoatomic cation-selective channel activity"/>
    <property type="evidence" value="ECO:0007669"/>
    <property type="project" value="InterPro"/>
</dbReference>
<dbReference type="SUPFAM" id="SSF63712">
    <property type="entry name" value="Nicotinic receptor ligand binding domain-like"/>
    <property type="match status" value="1"/>
</dbReference>
<protein>
    <submittedName>
        <fullName evidence="19">Uncharacterized protein</fullName>
    </submittedName>
</protein>